<protein>
    <recommendedName>
        <fullName evidence="4">Cache domain-containing protein</fullName>
    </recommendedName>
</protein>
<feature type="transmembrane region" description="Helical" evidence="1">
    <location>
        <begin position="233"/>
        <end position="255"/>
    </location>
</feature>
<keyword evidence="1" id="KW-0472">Membrane</keyword>
<dbReference type="EMBL" id="FNXY01000001">
    <property type="protein sequence ID" value="SEI44347.1"/>
    <property type="molecule type" value="Genomic_DNA"/>
</dbReference>
<evidence type="ECO:0000313" key="2">
    <source>
        <dbReference type="EMBL" id="SEI44347.1"/>
    </source>
</evidence>
<evidence type="ECO:0008006" key="4">
    <source>
        <dbReference type="Google" id="ProtNLM"/>
    </source>
</evidence>
<keyword evidence="1" id="KW-0812">Transmembrane</keyword>
<evidence type="ECO:0000256" key="1">
    <source>
        <dbReference type="SAM" id="Phobius"/>
    </source>
</evidence>
<dbReference type="Gene3D" id="3.30.450.20">
    <property type="entry name" value="PAS domain"/>
    <property type="match status" value="1"/>
</dbReference>
<reference evidence="2 3" key="1">
    <citation type="submission" date="2016-10" db="EMBL/GenBank/DDBJ databases">
        <authorList>
            <person name="de Groot N.N."/>
        </authorList>
    </citation>
    <scope>NUCLEOTIDE SEQUENCE [LARGE SCALE GENOMIC DNA]</scope>
    <source>
        <strain evidence="2 3">DSM 19938</strain>
    </source>
</reference>
<keyword evidence="1" id="KW-1133">Transmembrane helix</keyword>
<keyword evidence="3" id="KW-1185">Reference proteome</keyword>
<sequence length="1318" mass="152385">MKSFLPSREQIPFMVTLAILLSLGAMYYFSYLPASQNDVNRWKFRTLQNVNRNIQDKLTNGYTLLETYLPSKNNKDYKVINRRIQLLENFPLMPISPVADRDTVRKYMITPKNELLITRVDTFSKLKISFRYNFEDFIKPLLPNYVFDHYIVVNKDAVIYQTFSSGFDYSADSLSKYLKTLSGTTIKDKEFGGIPYKLFNQPVVCDRNTKFTVIGLITLERYEHEKSKLSPSIILLLITIFSCIVITFPIIKLYSLGKEDRLTITDALSSAVVSMVMISLLFFIFLKYNELYIDNKNDSKEVLAHTIESFFLKEIKEDSTKLSHLDTLMKNNPMSQQTLFGVGKGTIRDSSGKNVGLTPLDSLTRDIRLDRIFWMTASGGEAFAWKADTNRVFFPGNFSKRTYFQKITESNPTFGSKFYVDQVYSWIDGVFYTVLALPSKVPNMKVVAATINLKSLDSIKVPTGYTFAMTRDNGEVIYHSNKAKNLNENLLLEFSEREKIAGAIKTRSSATFKSSYFGRNYDVLVQPISMLPYHLVIMDDRAYVDFRNIDVYSFTFSMQFLLFIFFTIQILAVFFASSKRSLYSNQSYETSWIGPKISSHQEYIKATVFHFYIAILLSCFDFETVICRFYCLFFSISLLPVFLNLLFVNKYRYEENNMLRKYKSRALFCAAFFPTALSLLSFFIFNESLLIFWAFFTLSVLPIFFTCIYKRKRFTHKTIIDEIAAKINYRQTFTCLILSGMLLTNGLPIIFFFSSAFNFDQHLTARFKQHEFAKNFQNNLIKRKEIMDLSPVFLEQNIYKDALWINNFEITENPVSEETTEDSITIDFLNSLRIYTGGNVESVKDFNKSKGFDFSYFFNNLLKQVTTNDNLTKTNFRIIGDYYLCLTSAKLNFSLPSPYAAQGFFFWLTFTGMLVIIFVLLYGLINKIYSLNLPKTGIWKHLDEEILRNNELNRFVFLIKTPGADQSEFIKKIIKSDPKNIIAAGQSLDDDTYLKRFFKEIDLSAPNEKISLLDKTMDDFRAKFKPETNTESLIVIQHFEYNFRDSSSNLEKLKKLEETYRTAKSKDLKILILSTIHPSTLIDALDESEDKITDHYSSERWQVLLANFRVVSQRLPKFKISKADLKSDIYRETQYSNYINKLAEPAIRVFKEHSKNGILADEQSLSYKLQLTSYHFYGALWQSFSKAEKFMLYDLAEDGLVNSYDKNTLYILLDKGVVIENNGMLKIFSRGFRNYILTGLGSYEMEKLIEKINDNRNWNKIKLPLTLISIAIIGFLLSSQHEASAKLVTSLGALATLLPTIIKILSSLGSDNSSQKGK</sequence>
<feature type="transmembrane region" description="Helical" evidence="1">
    <location>
        <begin position="667"/>
        <end position="685"/>
    </location>
</feature>
<name>A0A1H6QVX2_9BACT</name>
<feature type="transmembrane region" description="Helical" evidence="1">
    <location>
        <begin position="267"/>
        <end position="286"/>
    </location>
</feature>
<feature type="transmembrane region" description="Helical" evidence="1">
    <location>
        <begin position="12"/>
        <end position="34"/>
    </location>
</feature>
<proteinExistence type="predicted"/>
<organism evidence="2 3">
    <name type="scientific">Dyadobacter koreensis</name>
    <dbReference type="NCBI Taxonomy" id="408657"/>
    <lineage>
        <taxon>Bacteria</taxon>
        <taxon>Pseudomonadati</taxon>
        <taxon>Bacteroidota</taxon>
        <taxon>Cytophagia</taxon>
        <taxon>Cytophagales</taxon>
        <taxon>Spirosomataceae</taxon>
        <taxon>Dyadobacter</taxon>
    </lineage>
</organism>
<feature type="transmembrane region" description="Helical" evidence="1">
    <location>
        <begin position="1261"/>
        <end position="1281"/>
    </location>
</feature>
<feature type="transmembrane region" description="Helical" evidence="1">
    <location>
        <begin position="551"/>
        <end position="576"/>
    </location>
</feature>
<gene>
    <name evidence="2" type="ORF">SAMN04487995_0776</name>
</gene>
<dbReference type="OrthoDB" id="1113021at2"/>
<feature type="transmembrane region" description="Helical" evidence="1">
    <location>
        <begin position="1287"/>
        <end position="1308"/>
    </location>
</feature>
<feature type="transmembrane region" description="Helical" evidence="1">
    <location>
        <begin position="904"/>
        <end position="925"/>
    </location>
</feature>
<dbReference type="RefSeq" id="WP_143072046.1">
    <property type="nucleotide sequence ID" value="NZ_FNXY01000001.1"/>
</dbReference>
<evidence type="ECO:0000313" key="3">
    <source>
        <dbReference type="Proteomes" id="UP000199532"/>
    </source>
</evidence>
<feature type="transmembrane region" description="Helical" evidence="1">
    <location>
        <begin position="691"/>
        <end position="709"/>
    </location>
</feature>
<dbReference type="Proteomes" id="UP000199532">
    <property type="component" value="Unassembled WGS sequence"/>
</dbReference>
<accession>A0A1H6QVX2</accession>
<feature type="transmembrane region" description="Helical" evidence="1">
    <location>
        <begin position="625"/>
        <end position="647"/>
    </location>
</feature>
<feature type="transmembrane region" description="Helical" evidence="1">
    <location>
        <begin position="733"/>
        <end position="753"/>
    </location>
</feature>